<dbReference type="GeneID" id="39577582"/>
<dbReference type="RefSeq" id="XP_028467624.1">
    <property type="nucleotide sequence ID" value="XM_028609104.1"/>
</dbReference>
<dbReference type="InterPro" id="IPR013149">
    <property type="entry name" value="ADH-like_C"/>
</dbReference>
<dbReference type="InterPro" id="IPR020843">
    <property type="entry name" value="ER"/>
</dbReference>
<evidence type="ECO:0000313" key="5">
    <source>
        <dbReference type="Proteomes" id="UP000272025"/>
    </source>
</evidence>
<dbReference type="InterPro" id="IPR011032">
    <property type="entry name" value="GroES-like_sf"/>
</dbReference>
<dbReference type="InterPro" id="IPR013154">
    <property type="entry name" value="ADH-like_N"/>
</dbReference>
<dbReference type="PANTHER" id="PTHR45348">
    <property type="entry name" value="HYPOTHETICAL OXIDOREDUCTASE (EUROFUNG)"/>
    <property type="match status" value="1"/>
</dbReference>
<dbReference type="SUPFAM" id="SSF50129">
    <property type="entry name" value="GroES-like"/>
    <property type="match status" value="1"/>
</dbReference>
<dbReference type="AlphaFoldDB" id="A0A3N2PZG3"/>
<name>A0A3N2PZG3_SODAK</name>
<feature type="domain" description="Enoyl reductase (ER)" evidence="3">
    <location>
        <begin position="11"/>
        <end position="351"/>
    </location>
</feature>
<dbReference type="Gene3D" id="3.90.180.10">
    <property type="entry name" value="Medium-chain alcohol dehydrogenases, catalytic domain"/>
    <property type="match status" value="1"/>
</dbReference>
<evidence type="ECO:0000256" key="1">
    <source>
        <dbReference type="ARBA" id="ARBA00008072"/>
    </source>
</evidence>
<dbReference type="Pfam" id="PF08240">
    <property type="entry name" value="ADH_N"/>
    <property type="match status" value="1"/>
</dbReference>
<comment type="similarity">
    <text evidence="1">Belongs to the zinc-containing alcohol dehydrogenase family.</text>
</comment>
<gene>
    <name evidence="4" type="ORF">SODALDRAFT_309387</name>
</gene>
<dbReference type="Gene3D" id="3.40.50.720">
    <property type="entry name" value="NAD(P)-binding Rossmann-like Domain"/>
    <property type="match status" value="1"/>
</dbReference>
<reference evidence="4 5" key="1">
    <citation type="journal article" date="2018" name="Mol. Ecol.">
        <title>The obligate alkalophilic soda-lake fungus Sodiomyces alkalinus has shifted to a protein diet.</title>
        <authorList>
            <person name="Grum-Grzhimaylo A.A."/>
            <person name="Falkoski D.L."/>
            <person name="van den Heuvel J."/>
            <person name="Valero-Jimenez C.A."/>
            <person name="Min B."/>
            <person name="Choi I.G."/>
            <person name="Lipzen A."/>
            <person name="Daum C.G."/>
            <person name="Aanen D.K."/>
            <person name="Tsang A."/>
            <person name="Henrissat B."/>
            <person name="Bilanenko E.N."/>
            <person name="de Vries R.P."/>
            <person name="van Kan J.A.L."/>
            <person name="Grigoriev I.V."/>
            <person name="Debets A.J.M."/>
        </authorList>
    </citation>
    <scope>NUCLEOTIDE SEQUENCE [LARGE SCALE GENOMIC DNA]</scope>
    <source>
        <strain evidence="4 5">F11</strain>
    </source>
</reference>
<dbReference type="Pfam" id="PF00107">
    <property type="entry name" value="ADH_zinc_N"/>
    <property type="match status" value="1"/>
</dbReference>
<dbReference type="STRING" id="1314773.A0A3N2PZG3"/>
<organism evidence="4 5">
    <name type="scientific">Sodiomyces alkalinus (strain CBS 110278 / VKM F-3762 / F11)</name>
    <name type="common">Alkaliphilic filamentous fungus</name>
    <dbReference type="NCBI Taxonomy" id="1314773"/>
    <lineage>
        <taxon>Eukaryota</taxon>
        <taxon>Fungi</taxon>
        <taxon>Dikarya</taxon>
        <taxon>Ascomycota</taxon>
        <taxon>Pezizomycotina</taxon>
        <taxon>Sordariomycetes</taxon>
        <taxon>Hypocreomycetidae</taxon>
        <taxon>Glomerellales</taxon>
        <taxon>Plectosphaerellaceae</taxon>
        <taxon>Sodiomyces</taxon>
    </lineage>
</organism>
<dbReference type="OrthoDB" id="48317at2759"/>
<protein>
    <submittedName>
        <fullName evidence="4">GroES-like protein</fullName>
    </submittedName>
</protein>
<accession>A0A3N2PZG3</accession>
<dbReference type="GO" id="GO:0016651">
    <property type="term" value="F:oxidoreductase activity, acting on NAD(P)H"/>
    <property type="evidence" value="ECO:0007669"/>
    <property type="project" value="InterPro"/>
</dbReference>
<dbReference type="InterPro" id="IPR047122">
    <property type="entry name" value="Trans-enoyl_RdTase-like"/>
</dbReference>
<evidence type="ECO:0000256" key="2">
    <source>
        <dbReference type="ARBA" id="ARBA00023002"/>
    </source>
</evidence>
<proteinExistence type="inferred from homology"/>
<dbReference type="SUPFAM" id="SSF51735">
    <property type="entry name" value="NAD(P)-binding Rossmann-fold domains"/>
    <property type="match status" value="1"/>
</dbReference>
<evidence type="ECO:0000259" key="3">
    <source>
        <dbReference type="SMART" id="SM00829"/>
    </source>
</evidence>
<dbReference type="CDD" id="cd08249">
    <property type="entry name" value="enoyl_reductase_like"/>
    <property type="match status" value="1"/>
</dbReference>
<dbReference type="InterPro" id="IPR036291">
    <property type="entry name" value="NAD(P)-bd_dom_sf"/>
</dbReference>
<dbReference type="SMART" id="SM00829">
    <property type="entry name" value="PKS_ER"/>
    <property type="match status" value="1"/>
</dbReference>
<dbReference type="Proteomes" id="UP000272025">
    <property type="component" value="Unassembled WGS sequence"/>
</dbReference>
<keyword evidence="2" id="KW-0560">Oxidoreductase</keyword>
<dbReference type="PANTHER" id="PTHR45348:SF2">
    <property type="entry name" value="ZINC-TYPE ALCOHOL DEHYDROGENASE-LIKE PROTEIN C2E1P3.01"/>
    <property type="match status" value="1"/>
</dbReference>
<dbReference type="EMBL" id="ML119053">
    <property type="protein sequence ID" value="ROT39818.1"/>
    <property type="molecule type" value="Genomic_DNA"/>
</dbReference>
<evidence type="ECO:0000313" key="4">
    <source>
        <dbReference type="EMBL" id="ROT39818.1"/>
    </source>
</evidence>
<keyword evidence="5" id="KW-1185">Reference proteome</keyword>
<sequence length="354" mass="38167">MSQNQEIRIVSVKNVEITDVPIPDLPSEEYILVRTTAVAVNPSDWKHMVYAEELCCVGARLGYDYAGVVEKVGSAVTKDFKKGDRIAGFTHGANGQRQSDGAFAKYIIVKGDIQMKIPDHFTDEEAATLGVSVATVGQGLYQALKLPLPNEPTKEPFPVLIYGGSTATGVYAIQFAKLSGLKVIATSSPHNFDYLKSIGADAVFDYKSPTVVEDIRNYANGALTVAYDCHAGDGSNVLCARCLSDDGGRIHALLGPNEEDIKAVNPKIESSFTAAYSVVGEGYHSWGKVVPPSPEDFEFAKTFMSIVQELLDQGKVKPIRIAKNRGGESLQGVLSGLKEQQEGKVSGEKLVYTI</sequence>